<keyword evidence="12" id="KW-1185">Reference proteome</keyword>
<evidence type="ECO:0000256" key="2">
    <source>
        <dbReference type="ARBA" id="ARBA00008240"/>
    </source>
</evidence>
<feature type="transmembrane region" description="Helical" evidence="9">
    <location>
        <begin position="195"/>
        <end position="214"/>
    </location>
</feature>
<evidence type="ECO:0000256" key="3">
    <source>
        <dbReference type="ARBA" id="ARBA00022448"/>
    </source>
</evidence>
<evidence type="ECO:0000259" key="10">
    <source>
        <dbReference type="PROSITE" id="PS50850"/>
    </source>
</evidence>
<feature type="transmembrane region" description="Helical" evidence="9">
    <location>
        <begin position="307"/>
        <end position="326"/>
    </location>
</feature>
<feature type="transmembrane region" description="Helical" evidence="9">
    <location>
        <begin position="91"/>
        <end position="112"/>
    </location>
</feature>
<evidence type="ECO:0000256" key="9">
    <source>
        <dbReference type="SAM" id="Phobius"/>
    </source>
</evidence>
<gene>
    <name evidence="11" type="ORF">K737_300766</name>
</gene>
<feature type="transmembrane region" description="Helical" evidence="9">
    <location>
        <begin position="399"/>
        <end position="423"/>
    </location>
</feature>
<evidence type="ECO:0000313" key="12">
    <source>
        <dbReference type="Proteomes" id="UP000026922"/>
    </source>
</evidence>
<dbReference type="Proteomes" id="UP000026922">
    <property type="component" value="Unassembled WGS sequence"/>
</dbReference>
<dbReference type="InterPro" id="IPR036259">
    <property type="entry name" value="MFS_trans_sf"/>
</dbReference>
<dbReference type="Pfam" id="PF00083">
    <property type="entry name" value="Sugar_tr"/>
    <property type="match status" value="1"/>
</dbReference>
<feature type="transmembrane region" description="Helical" evidence="9">
    <location>
        <begin position="332"/>
        <end position="359"/>
    </location>
</feature>
<comment type="subcellular location">
    <subcellularLocation>
        <location evidence="1">Cell membrane</location>
        <topology evidence="1">Multi-pass membrane protein</topology>
    </subcellularLocation>
</comment>
<dbReference type="Gene3D" id="1.20.1250.20">
    <property type="entry name" value="MFS general substrate transporter like domains"/>
    <property type="match status" value="2"/>
</dbReference>
<comment type="similarity">
    <text evidence="2">Belongs to the major facilitator superfamily. Metabolite:H+ Symporter (MHS) family (TC 2.A.1.6) family.</text>
</comment>
<organism evidence="11 12">
    <name type="scientific">Holospora undulata HU1</name>
    <dbReference type="NCBI Taxonomy" id="1321371"/>
    <lineage>
        <taxon>Bacteria</taxon>
        <taxon>Pseudomonadati</taxon>
        <taxon>Pseudomonadota</taxon>
        <taxon>Alphaproteobacteria</taxon>
        <taxon>Holosporales</taxon>
        <taxon>Holosporaceae</taxon>
        <taxon>Holospora</taxon>
    </lineage>
</organism>
<accession>A0A061JG24</accession>
<evidence type="ECO:0000256" key="6">
    <source>
        <dbReference type="ARBA" id="ARBA00022847"/>
    </source>
</evidence>
<dbReference type="InterPro" id="IPR051084">
    <property type="entry name" value="H+-coupled_symporters"/>
</dbReference>
<evidence type="ECO:0000256" key="4">
    <source>
        <dbReference type="ARBA" id="ARBA00022475"/>
    </source>
</evidence>
<protein>
    <submittedName>
        <fullName evidence="11">Proline/betaine transporter</fullName>
    </submittedName>
</protein>
<dbReference type="PROSITE" id="PS00217">
    <property type="entry name" value="SUGAR_TRANSPORT_2"/>
    <property type="match status" value="1"/>
</dbReference>
<dbReference type="PROSITE" id="PS50850">
    <property type="entry name" value="MFS"/>
    <property type="match status" value="1"/>
</dbReference>
<feature type="transmembrane region" description="Helical" evidence="9">
    <location>
        <begin position="118"/>
        <end position="145"/>
    </location>
</feature>
<dbReference type="InterPro" id="IPR011701">
    <property type="entry name" value="MFS"/>
</dbReference>
<dbReference type="PANTHER" id="PTHR43528:SF1">
    <property type="entry name" value="ALPHA-KETOGLUTARATE PERMEASE"/>
    <property type="match status" value="1"/>
</dbReference>
<dbReference type="EMBL" id="ARPM03000145">
    <property type="protein sequence ID" value="ETZ04811.1"/>
    <property type="molecule type" value="Genomic_DNA"/>
</dbReference>
<evidence type="ECO:0000256" key="7">
    <source>
        <dbReference type="ARBA" id="ARBA00022989"/>
    </source>
</evidence>
<dbReference type="Pfam" id="PF07690">
    <property type="entry name" value="MFS_1"/>
    <property type="match status" value="1"/>
</dbReference>
<evidence type="ECO:0000256" key="5">
    <source>
        <dbReference type="ARBA" id="ARBA00022692"/>
    </source>
</evidence>
<evidence type="ECO:0000313" key="11">
    <source>
        <dbReference type="EMBL" id="ETZ04811.1"/>
    </source>
</evidence>
<dbReference type="PROSITE" id="PS00216">
    <property type="entry name" value="SUGAR_TRANSPORT_1"/>
    <property type="match status" value="1"/>
</dbReference>
<keyword evidence="7 9" id="KW-1133">Transmembrane helix</keyword>
<feature type="transmembrane region" description="Helical" evidence="9">
    <location>
        <begin position="57"/>
        <end position="79"/>
    </location>
</feature>
<feature type="transmembrane region" description="Helical" evidence="9">
    <location>
        <begin position="275"/>
        <end position="295"/>
    </location>
</feature>
<dbReference type="InterPro" id="IPR020846">
    <property type="entry name" value="MFS_dom"/>
</dbReference>
<feature type="transmembrane region" description="Helical" evidence="9">
    <location>
        <begin position="241"/>
        <end position="263"/>
    </location>
</feature>
<evidence type="ECO:0000256" key="1">
    <source>
        <dbReference type="ARBA" id="ARBA00004651"/>
    </source>
</evidence>
<feature type="transmembrane region" description="Helical" evidence="9">
    <location>
        <begin position="371"/>
        <end position="393"/>
    </location>
</feature>
<dbReference type="SUPFAM" id="SSF103473">
    <property type="entry name" value="MFS general substrate transporter"/>
    <property type="match status" value="1"/>
</dbReference>
<proteinExistence type="inferred from homology"/>
<dbReference type="AlphaFoldDB" id="A0A061JG24"/>
<evidence type="ECO:0000256" key="8">
    <source>
        <dbReference type="ARBA" id="ARBA00023136"/>
    </source>
</evidence>
<name>A0A061JG24_9PROT</name>
<feature type="domain" description="Major facilitator superfamily (MFS) profile" evidence="10">
    <location>
        <begin position="19"/>
        <end position="428"/>
    </location>
</feature>
<dbReference type="InterPro" id="IPR005829">
    <property type="entry name" value="Sugar_transporter_CS"/>
</dbReference>
<dbReference type="InterPro" id="IPR005828">
    <property type="entry name" value="MFS_sugar_transport-like"/>
</dbReference>
<dbReference type="GO" id="GO:0005886">
    <property type="term" value="C:plasma membrane"/>
    <property type="evidence" value="ECO:0007669"/>
    <property type="project" value="UniProtKB-SubCell"/>
</dbReference>
<keyword evidence="8 9" id="KW-0472">Membrane</keyword>
<reference evidence="11 12" key="1">
    <citation type="journal article" date="2013" name="Genome Announc.">
        <title>Draft Genome Sequence of Holospora undulata Strain HU1, a Micronucleus-Specific Symbiont of the Ciliate Paramecium caudatum.</title>
        <authorList>
            <person name="Dohra H."/>
            <person name="Suzuki H."/>
            <person name="Suzuki T."/>
            <person name="Tanaka K."/>
            <person name="Fujishima M."/>
        </authorList>
    </citation>
    <scope>NUCLEOTIDE SEQUENCE [LARGE SCALE GENOMIC DNA]</scope>
    <source>
        <strain evidence="11 12">HU1</strain>
    </source>
</reference>
<keyword evidence="4" id="KW-1003">Cell membrane</keyword>
<sequence length="432" mass="47597">MLTFFFPKVRNTDKHFRKVLISSMIGNTLEWYDFMLYGYCAAIIGALFFPANDAFSSMLATYGVFFVGFVMRPLGGILFGYLGDRIGRKGALVWSIYCMAIPTALIGMLPTYEQIGWFAPLFLTCLRLFQGLSMGGEFTGSIVFVVEHADPQHRGFWGSWTTFSAAIGVLIGSCMCVAVGTLLSESEFLRWGWRVPFILSITGSIVGAFVRNRLQETEAFSRNSSDNFSWKKFFARHGKSLLQLVCLDVVVAIGFFTICLFIVNYLQNFVGVGHYQATCISTIATLGFALSIPIGGYCSDRVGRKPVLRFASLLLLCAAIPAFIAFSTGNIYQIFFAQLALNVAFGVYYGVIPAVIVELFPPSIRCLGVSLAHNVTMMVFGGTAPTLAVFFIKEAGEKSFALVTPGIYLAFGALVSFFATFWIKESYQKSIS</sequence>
<comment type="caution">
    <text evidence="11">The sequence shown here is derived from an EMBL/GenBank/DDBJ whole genome shotgun (WGS) entry which is preliminary data.</text>
</comment>
<keyword evidence="5 9" id="KW-0812">Transmembrane</keyword>
<dbReference type="PANTHER" id="PTHR43528">
    <property type="entry name" value="ALPHA-KETOGLUTARATE PERMEASE"/>
    <property type="match status" value="1"/>
</dbReference>
<dbReference type="RefSeq" id="WP_006299344.1">
    <property type="nucleotide sequence ID" value="NZ_ARPM03000145.1"/>
</dbReference>
<feature type="transmembrane region" description="Helical" evidence="9">
    <location>
        <begin position="157"/>
        <end position="183"/>
    </location>
</feature>
<dbReference type="FunFam" id="1.20.1250.20:FF:000001">
    <property type="entry name" value="Dicarboxylate MFS transporter"/>
    <property type="match status" value="1"/>
</dbReference>
<dbReference type="GO" id="GO:0015293">
    <property type="term" value="F:symporter activity"/>
    <property type="evidence" value="ECO:0007669"/>
    <property type="project" value="UniProtKB-KW"/>
</dbReference>
<keyword evidence="3" id="KW-0813">Transport</keyword>
<keyword evidence="6" id="KW-0769">Symport</keyword>
<feature type="transmembrane region" description="Helical" evidence="9">
    <location>
        <begin position="34"/>
        <end position="51"/>
    </location>
</feature>